<evidence type="ECO:0000256" key="7">
    <source>
        <dbReference type="SAM" id="SignalP"/>
    </source>
</evidence>
<feature type="region of interest" description="Disordered" evidence="6">
    <location>
        <begin position="387"/>
        <end position="426"/>
    </location>
</feature>
<dbReference type="AlphaFoldDB" id="A0A5K7XNL7"/>
<dbReference type="InterPro" id="IPR009056">
    <property type="entry name" value="Cyt_c-like_dom"/>
</dbReference>
<keyword evidence="1 4" id="KW-0349">Heme</keyword>
<keyword evidence="10" id="KW-1185">Reference proteome</keyword>
<evidence type="ECO:0000313" key="9">
    <source>
        <dbReference type="EMBL" id="BBO34769.1"/>
    </source>
</evidence>
<dbReference type="PROSITE" id="PS51007">
    <property type="entry name" value="CYTC"/>
    <property type="match status" value="1"/>
</dbReference>
<dbReference type="Proteomes" id="UP000326837">
    <property type="component" value="Chromosome"/>
</dbReference>
<keyword evidence="3 4" id="KW-0408">Iron</keyword>
<dbReference type="Pfam" id="PF07635">
    <property type="entry name" value="PSCyt1"/>
    <property type="match status" value="1"/>
</dbReference>
<dbReference type="InterPro" id="IPR011429">
    <property type="entry name" value="Cyt_c_Planctomycete-type"/>
</dbReference>
<dbReference type="PANTHER" id="PTHR35889:SF3">
    <property type="entry name" value="F-BOX DOMAIN-CONTAINING PROTEIN"/>
    <property type="match status" value="1"/>
</dbReference>
<evidence type="ECO:0000256" key="2">
    <source>
        <dbReference type="ARBA" id="ARBA00022723"/>
    </source>
</evidence>
<feature type="chain" id="PRO_5024938716" description="Cytochrome c domain-containing protein" evidence="7">
    <location>
        <begin position="23"/>
        <end position="426"/>
    </location>
</feature>
<dbReference type="SUPFAM" id="SSF52047">
    <property type="entry name" value="RNI-like"/>
    <property type="match status" value="1"/>
</dbReference>
<protein>
    <recommendedName>
        <fullName evidence="8">Cytochrome c domain-containing protein</fullName>
    </recommendedName>
</protein>
<evidence type="ECO:0000256" key="6">
    <source>
        <dbReference type="SAM" id="MobiDB-lite"/>
    </source>
</evidence>
<dbReference type="InterPro" id="IPR032675">
    <property type="entry name" value="LRR_dom_sf"/>
</dbReference>
<dbReference type="KEGG" id="lpav:PLANPX_4381"/>
<reference evidence="10" key="1">
    <citation type="submission" date="2019-10" db="EMBL/GenBank/DDBJ databases">
        <title>Lacipirellula parvula gen. nov., sp. nov., representing a lineage of planctomycetes widespread in freshwater anoxic habitats, and description of the family Lacipirellulaceae.</title>
        <authorList>
            <person name="Dedysh S.N."/>
            <person name="Kulichevskaya I.S."/>
            <person name="Beletsky A.V."/>
            <person name="Rakitin A.L."/>
            <person name="Mardanov A.V."/>
            <person name="Ivanova A.A."/>
            <person name="Saltykova V.X."/>
            <person name="Rijpstra W.I.C."/>
            <person name="Sinninghe Damste J.S."/>
            <person name="Ravin N.V."/>
        </authorList>
    </citation>
    <scope>NUCLEOTIDE SEQUENCE [LARGE SCALE GENOMIC DNA]</scope>
    <source>
        <strain evidence="10">PX69</strain>
    </source>
</reference>
<dbReference type="GO" id="GO:0020037">
    <property type="term" value="F:heme binding"/>
    <property type="evidence" value="ECO:0007669"/>
    <property type="project" value="InterPro"/>
</dbReference>
<evidence type="ECO:0000256" key="5">
    <source>
        <dbReference type="SAM" id="Coils"/>
    </source>
</evidence>
<keyword evidence="2 4" id="KW-0479">Metal-binding</keyword>
<dbReference type="SUPFAM" id="SSF46626">
    <property type="entry name" value="Cytochrome c"/>
    <property type="match status" value="1"/>
</dbReference>
<dbReference type="Gene3D" id="3.80.10.10">
    <property type="entry name" value="Ribonuclease Inhibitor"/>
    <property type="match status" value="1"/>
</dbReference>
<dbReference type="GO" id="GO:0009055">
    <property type="term" value="F:electron transfer activity"/>
    <property type="evidence" value="ECO:0007669"/>
    <property type="project" value="InterPro"/>
</dbReference>
<dbReference type="InterPro" id="IPR036909">
    <property type="entry name" value="Cyt_c-like_dom_sf"/>
</dbReference>
<dbReference type="PANTHER" id="PTHR35889">
    <property type="entry name" value="CYCLOINULO-OLIGOSACCHARIDE FRUCTANOTRANSFERASE-RELATED"/>
    <property type="match status" value="1"/>
</dbReference>
<dbReference type="EMBL" id="AP021861">
    <property type="protein sequence ID" value="BBO34769.1"/>
    <property type="molecule type" value="Genomic_DNA"/>
</dbReference>
<name>A0A5K7XNL7_9BACT</name>
<dbReference type="RefSeq" id="WP_152100279.1">
    <property type="nucleotide sequence ID" value="NZ_AP021861.1"/>
</dbReference>
<proteinExistence type="predicted"/>
<accession>A0A5K7XNL7</accession>
<feature type="coiled-coil region" evidence="5">
    <location>
        <begin position="335"/>
        <end position="383"/>
    </location>
</feature>
<keyword evidence="7" id="KW-0732">Signal</keyword>
<evidence type="ECO:0000256" key="1">
    <source>
        <dbReference type="ARBA" id="ARBA00022617"/>
    </source>
</evidence>
<evidence type="ECO:0000256" key="4">
    <source>
        <dbReference type="PROSITE-ProRule" id="PRU00433"/>
    </source>
</evidence>
<feature type="domain" description="Cytochrome c" evidence="8">
    <location>
        <begin position="19"/>
        <end position="120"/>
    </location>
</feature>
<organism evidence="9 10">
    <name type="scientific">Lacipirellula parvula</name>
    <dbReference type="NCBI Taxonomy" id="2650471"/>
    <lineage>
        <taxon>Bacteria</taxon>
        <taxon>Pseudomonadati</taxon>
        <taxon>Planctomycetota</taxon>
        <taxon>Planctomycetia</taxon>
        <taxon>Pirellulales</taxon>
        <taxon>Lacipirellulaceae</taxon>
        <taxon>Lacipirellula</taxon>
    </lineage>
</organism>
<gene>
    <name evidence="9" type="ORF">PLANPX_4381</name>
</gene>
<keyword evidence="5" id="KW-0175">Coiled coil</keyword>
<sequence>MRRPVRLRVCFLLGLLSLPAAARGDDKIDFATQIQPILVAKCAGCHGEKKAAAKLRLDSADQINAFGEKDHLLVAGKPDESELYQRLVLPADDKKRMPKGPDGLPDAEIALIKQWIEQGAVLAVAAAATPAPAPADAPMAADEAAKKKAAEEAKAAEAALKAADEAELAKVTAAPAEAIEKVKQAGGSVMPLYGESPLLQVSFARSDSPAGDAALAALAGVADQVVWLDLSGAQATGAGWGQVAALKNLNRLHLEKSSVDDASLAGIAALPRLEYLNLYATGVTDAGLEHLKAAKRLRKLYLWQTKVGYDPALALQGATPGLEVNLGWDHPGVVKARLTKELEIAKKSVEESTAKATEAQKTLEAANAEKTAAEAKLKEVDDQLKALEAPPVAEATTPAAEAAAPAPAAEAAPTAEAAPAEQAAAK</sequence>
<evidence type="ECO:0000313" key="10">
    <source>
        <dbReference type="Proteomes" id="UP000326837"/>
    </source>
</evidence>
<feature type="coiled-coil region" evidence="5">
    <location>
        <begin position="139"/>
        <end position="166"/>
    </location>
</feature>
<feature type="signal peptide" evidence="7">
    <location>
        <begin position="1"/>
        <end position="22"/>
    </location>
</feature>
<evidence type="ECO:0000256" key="3">
    <source>
        <dbReference type="ARBA" id="ARBA00023004"/>
    </source>
</evidence>
<dbReference type="GO" id="GO:0046872">
    <property type="term" value="F:metal ion binding"/>
    <property type="evidence" value="ECO:0007669"/>
    <property type="project" value="UniProtKB-KW"/>
</dbReference>
<evidence type="ECO:0000259" key="8">
    <source>
        <dbReference type="PROSITE" id="PS51007"/>
    </source>
</evidence>